<keyword evidence="2 3" id="KW-0560">Oxidoreductase</keyword>
<evidence type="ECO:0000313" key="4">
    <source>
        <dbReference type="Proteomes" id="UP000215506"/>
    </source>
</evidence>
<dbReference type="AlphaFoldDB" id="A0A231HA32"/>
<protein>
    <submittedName>
        <fullName evidence="3">7-alpha-hydroxysteroid dehydrogenase</fullName>
        <ecNumber evidence="3">1.1.1.159</ecNumber>
    </submittedName>
</protein>
<dbReference type="EC" id="1.1.1.159" evidence="3"/>
<comment type="similarity">
    <text evidence="1">Belongs to the short-chain dehydrogenases/reductases (SDR) family.</text>
</comment>
<dbReference type="FunFam" id="3.40.50.720:FF:000084">
    <property type="entry name" value="Short-chain dehydrogenase reductase"/>
    <property type="match status" value="1"/>
</dbReference>
<evidence type="ECO:0000313" key="3">
    <source>
        <dbReference type="EMBL" id="OXR45606.1"/>
    </source>
</evidence>
<proteinExistence type="inferred from homology"/>
<dbReference type="InterPro" id="IPR002347">
    <property type="entry name" value="SDR_fam"/>
</dbReference>
<dbReference type="Pfam" id="PF13561">
    <property type="entry name" value="adh_short_C2"/>
    <property type="match status" value="1"/>
</dbReference>
<dbReference type="InterPro" id="IPR036291">
    <property type="entry name" value="NAD(P)-bd_dom_sf"/>
</dbReference>
<reference evidence="3 4" key="1">
    <citation type="submission" date="2017-07" db="EMBL/GenBank/DDBJ databases">
        <title>First draft Genome Sequence of Nocardia cerradoensis isolated from human infection.</title>
        <authorList>
            <person name="Carrasco G."/>
        </authorList>
    </citation>
    <scope>NUCLEOTIDE SEQUENCE [LARGE SCALE GENOMIC DNA]</scope>
    <source>
        <strain evidence="3 4">CNM20130759</strain>
    </source>
</reference>
<dbReference type="PANTHER" id="PTHR43943:SF2">
    <property type="entry name" value="DEHYDROGENASE_REDUCTASE 4"/>
    <property type="match status" value="1"/>
</dbReference>
<accession>A0A231HA32</accession>
<dbReference type="Proteomes" id="UP000215506">
    <property type="component" value="Unassembled WGS sequence"/>
</dbReference>
<evidence type="ECO:0000256" key="1">
    <source>
        <dbReference type="ARBA" id="ARBA00006484"/>
    </source>
</evidence>
<dbReference type="CDD" id="cd05233">
    <property type="entry name" value="SDR_c"/>
    <property type="match status" value="1"/>
</dbReference>
<dbReference type="PANTHER" id="PTHR43943">
    <property type="entry name" value="DEHYDROGENASE/REDUCTASE (SDR FAMILY) MEMBER 4"/>
    <property type="match status" value="1"/>
</dbReference>
<keyword evidence="4" id="KW-1185">Reference proteome</keyword>
<dbReference type="EMBL" id="NGAF01000003">
    <property type="protein sequence ID" value="OXR45606.1"/>
    <property type="molecule type" value="Genomic_DNA"/>
</dbReference>
<dbReference type="Gene3D" id="3.40.50.720">
    <property type="entry name" value="NAD(P)-binding Rossmann-like Domain"/>
    <property type="match status" value="1"/>
</dbReference>
<comment type="caution">
    <text evidence="3">The sequence shown here is derived from an EMBL/GenBank/DDBJ whole genome shotgun (WGS) entry which is preliminary data.</text>
</comment>
<evidence type="ECO:0000256" key="2">
    <source>
        <dbReference type="ARBA" id="ARBA00023002"/>
    </source>
</evidence>
<organism evidence="3 4">
    <name type="scientific">Nocardia cerradoensis</name>
    <dbReference type="NCBI Taxonomy" id="85688"/>
    <lineage>
        <taxon>Bacteria</taxon>
        <taxon>Bacillati</taxon>
        <taxon>Actinomycetota</taxon>
        <taxon>Actinomycetes</taxon>
        <taxon>Mycobacteriales</taxon>
        <taxon>Nocardiaceae</taxon>
        <taxon>Nocardia</taxon>
    </lineage>
</organism>
<name>A0A231HA32_9NOCA</name>
<dbReference type="RefSeq" id="WP_063821404.1">
    <property type="nucleotide sequence ID" value="NZ_JAAXOR010000001.1"/>
</dbReference>
<dbReference type="PRINTS" id="PR00081">
    <property type="entry name" value="GDHRDH"/>
</dbReference>
<sequence>MSLLSGKVAAVTGAGSGIGAASAKILAREGAAVVVSDINTAGAEATVAAITEAGGRAVATTVDVAVEEHIKAMVQLAVDTFGGLDILHNNAALVNPAFLGRDTTVVDIEAADWDRVMAINVRGPMLGCKYAIPEMEKRGGGSIIITSSVGAHHATVNQTAYGVSKGALDTLIKYVATGFGKRGIRCNGIAPGVVLSESALIALPPAVRDMHLMAQPTSRLGVPEDIGEMAAFLASDKAGYINGVTIPIHGGMTIINPHQVELWAHEGELVPFADAE</sequence>
<dbReference type="GO" id="GO:0008709">
    <property type="term" value="F:cholate 7-alpha-dehydrogenase (NAD+) activity"/>
    <property type="evidence" value="ECO:0007669"/>
    <property type="project" value="UniProtKB-EC"/>
</dbReference>
<dbReference type="SUPFAM" id="SSF51735">
    <property type="entry name" value="NAD(P)-binding Rossmann-fold domains"/>
    <property type="match status" value="1"/>
</dbReference>
<gene>
    <name evidence="3" type="primary">hdhA_1</name>
    <name evidence="3" type="ORF">B7C42_01898</name>
</gene>